<evidence type="ECO:0000256" key="1">
    <source>
        <dbReference type="SAM" id="MobiDB-lite"/>
    </source>
</evidence>
<gene>
    <name evidence="3" type="primary">LOC104243475</name>
</gene>
<dbReference type="RefSeq" id="XP_009796964.1">
    <property type="nucleotide sequence ID" value="XM_009798662.1"/>
</dbReference>
<keyword evidence="2" id="KW-1185">Reference proteome</keyword>
<reference evidence="2" key="1">
    <citation type="journal article" date="2013" name="Genome Biol.">
        <title>Reference genomes and transcriptomes of Nicotiana sylvestris and Nicotiana tomentosiformis.</title>
        <authorList>
            <person name="Sierro N."/>
            <person name="Battey J.N."/>
            <person name="Ouadi S."/>
            <person name="Bovet L."/>
            <person name="Goepfert S."/>
            <person name="Bakaher N."/>
            <person name="Peitsch M.C."/>
            <person name="Ivanov N.V."/>
        </authorList>
    </citation>
    <scope>NUCLEOTIDE SEQUENCE [LARGE SCALE GENOMIC DNA]</scope>
</reference>
<proteinExistence type="predicted"/>
<feature type="region of interest" description="Disordered" evidence="1">
    <location>
        <begin position="39"/>
        <end position="67"/>
    </location>
</feature>
<sequence length="141" mass="14822">MYGGDEVSAIVIDLGSHTCKAGYAGEDAPKAVFPSVVGSVDQVEVDNPDNPEDNSGSAPDSKSKGKRRLYVGSQALGFRRSHGGTIAHQGWDGCGLGYCREHMGPCFQGMLTDRSKGASNVTCRALFEHSAAEGKGCRDNV</sequence>
<accession>A0A1U7YCJ9</accession>
<dbReference type="STRING" id="4096.A0A1U7YCJ9"/>
<evidence type="ECO:0000313" key="3">
    <source>
        <dbReference type="RefSeq" id="XP_009796964.1"/>
    </source>
</evidence>
<dbReference type="Pfam" id="PF00022">
    <property type="entry name" value="Actin"/>
    <property type="match status" value="1"/>
</dbReference>
<dbReference type="InterPro" id="IPR004000">
    <property type="entry name" value="Actin"/>
</dbReference>
<organism evidence="2 3">
    <name type="scientific">Nicotiana sylvestris</name>
    <name type="common">Wood tobacco</name>
    <name type="synonym">South American tobacco</name>
    <dbReference type="NCBI Taxonomy" id="4096"/>
    <lineage>
        <taxon>Eukaryota</taxon>
        <taxon>Viridiplantae</taxon>
        <taxon>Streptophyta</taxon>
        <taxon>Embryophyta</taxon>
        <taxon>Tracheophyta</taxon>
        <taxon>Spermatophyta</taxon>
        <taxon>Magnoliopsida</taxon>
        <taxon>eudicotyledons</taxon>
        <taxon>Gunneridae</taxon>
        <taxon>Pentapetalae</taxon>
        <taxon>asterids</taxon>
        <taxon>lamiids</taxon>
        <taxon>Solanales</taxon>
        <taxon>Solanaceae</taxon>
        <taxon>Nicotianoideae</taxon>
        <taxon>Nicotianeae</taxon>
        <taxon>Nicotiana</taxon>
    </lineage>
</organism>
<dbReference type="eggNOG" id="KOG0679">
    <property type="taxonomic scope" value="Eukaryota"/>
</dbReference>
<dbReference type="SUPFAM" id="SSF53067">
    <property type="entry name" value="Actin-like ATPase domain"/>
    <property type="match status" value="1"/>
</dbReference>
<protein>
    <submittedName>
        <fullName evidence="3">Actin-related protein 4A-like</fullName>
    </submittedName>
</protein>
<evidence type="ECO:0000313" key="2">
    <source>
        <dbReference type="Proteomes" id="UP000189701"/>
    </source>
</evidence>
<dbReference type="AlphaFoldDB" id="A0A1U7YCJ9"/>
<dbReference type="InterPro" id="IPR043129">
    <property type="entry name" value="ATPase_NBD"/>
</dbReference>
<reference evidence="3" key="2">
    <citation type="submission" date="2025-08" db="UniProtKB">
        <authorList>
            <consortium name="RefSeq"/>
        </authorList>
    </citation>
    <scope>IDENTIFICATION</scope>
    <source>
        <tissue evidence="3">Leaf</tissue>
    </source>
</reference>
<name>A0A1U7YCJ9_NICSY</name>
<dbReference type="Gene3D" id="3.30.420.40">
    <property type="match status" value="1"/>
</dbReference>
<feature type="compositionally biased region" description="Acidic residues" evidence="1">
    <location>
        <begin position="43"/>
        <end position="52"/>
    </location>
</feature>
<dbReference type="Proteomes" id="UP000189701">
    <property type="component" value="Unplaced"/>
</dbReference>